<proteinExistence type="predicted"/>
<evidence type="ECO:0000313" key="2">
    <source>
        <dbReference type="Proteomes" id="UP000028012"/>
    </source>
</evidence>
<organism evidence="1 2">
    <name type="scientific">Xanthomonas axonopodis pv. vasculorum</name>
    <dbReference type="NCBI Taxonomy" id="325777"/>
    <lineage>
        <taxon>Bacteria</taxon>
        <taxon>Pseudomonadati</taxon>
        <taxon>Pseudomonadota</taxon>
        <taxon>Gammaproteobacteria</taxon>
        <taxon>Lysobacterales</taxon>
        <taxon>Lysobacteraceae</taxon>
        <taxon>Xanthomonas</taxon>
    </lineage>
</organism>
<dbReference type="HOGENOM" id="CLU_2703914_0_0_6"/>
<protein>
    <submittedName>
        <fullName evidence="1">Uncharacterized protein</fullName>
    </submittedName>
</protein>
<sequence length="73" mass="8409">MQRVSIKPSHALPIKILAFQQQEISSEKKMIWSSQGSLFNAFIIRYNNSRQIKEWHLAGAIHFQTPSAVADHF</sequence>
<dbReference type="AlphaFoldDB" id="A0A098Q526"/>
<comment type="caution">
    <text evidence="1">The sequence shown here is derived from an EMBL/GenBank/DDBJ whole genome shotgun (WGS) entry which is preliminary data.</text>
</comment>
<name>A0A098Q526_9XANT</name>
<dbReference type="Proteomes" id="UP000028012">
    <property type="component" value="Unassembled WGS sequence"/>
</dbReference>
<reference evidence="1 2" key="1">
    <citation type="submission" date="2014-09" db="EMBL/GenBank/DDBJ databases">
        <title>A draft genome sequence for Xanthomonas axonopodis pv. vasculorum NCPPB 900.</title>
        <authorList>
            <person name="Harrison J."/>
            <person name="Studholme D.J."/>
        </authorList>
    </citation>
    <scope>NUCLEOTIDE SEQUENCE [LARGE SCALE GENOMIC DNA]</scope>
    <source>
        <strain evidence="1 2">NCPPB 900</strain>
    </source>
</reference>
<evidence type="ECO:0000313" key="1">
    <source>
        <dbReference type="EMBL" id="KGE53067.1"/>
    </source>
</evidence>
<dbReference type="EMBL" id="JPHD02000043">
    <property type="protein sequence ID" value="KGE53067.1"/>
    <property type="molecule type" value="Genomic_DNA"/>
</dbReference>
<gene>
    <name evidence="1" type="ORF">GW15_0204905</name>
</gene>
<accession>A0A098Q526</accession>